<sequence>MEWKTELGLLRSQSFIYILILCLLQRNCTHTHIYNMYICYM</sequence>
<proteinExistence type="predicted"/>
<dbReference type="Proteomes" id="UP000233100">
    <property type="component" value="Chromosome 3"/>
</dbReference>
<evidence type="ECO:0000313" key="1">
    <source>
        <dbReference type="Ensembl" id="ENSMFAP00000059109.1"/>
    </source>
</evidence>
<dbReference type="Ensembl" id="ENSMFAT00000101977.1">
    <property type="protein sequence ID" value="ENSMFAP00000059109.1"/>
    <property type="gene ID" value="ENSMFAG00000063850.1"/>
</dbReference>
<reference evidence="1" key="3">
    <citation type="submission" date="2025-09" db="UniProtKB">
        <authorList>
            <consortium name="Ensembl"/>
        </authorList>
    </citation>
    <scope>IDENTIFICATION</scope>
</reference>
<reference evidence="1" key="2">
    <citation type="submission" date="2025-08" db="UniProtKB">
        <authorList>
            <consortium name="Ensembl"/>
        </authorList>
    </citation>
    <scope>IDENTIFICATION</scope>
</reference>
<reference evidence="1 2" key="1">
    <citation type="submission" date="2013-03" db="EMBL/GenBank/DDBJ databases">
        <authorList>
            <person name="Warren W."/>
            <person name="Wilson R.K."/>
        </authorList>
    </citation>
    <scope>NUCLEOTIDE SEQUENCE</scope>
</reference>
<keyword evidence="2" id="KW-1185">Reference proteome</keyword>
<protein>
    <submittedName>
        <fullName evidence="1">Uncharacterized protein</fullName>
    </submittedName>
</protein>
<name>A0A7N9IFG6_MACFA</name>
<evidence type="ECO:0000313" key="2">
    <source>
        <dbReference type="Proteomes" id="UP000233100"/>
    </source>
</evidence>
<accession>A0A7N9IFG6</accession>
<dbReference type="AlphaFoldDB" id="A0A7N9IFG6"/>
<organism evidence="1 2">
    <name type="scientific">Macaca fascicularis</name>
    <name type="common">Crab-eating macaque</name>
    <name type="synonym">Cynomolgus monkey</name>
    <dbReference type="NCBI Taxonomy" id="9541"/>
    <lineage>
        <taxon>Eukaryota</taxon>
        <taxon>Metazoa</taxon>
        <taxon>Chordata</taxon>
        <taxon>Craniata</taxon>
        <taxon>Vertebrata</taxon>
        <taxon>Euteleostomi</taxon>
        <taxon>Mammalia</taxon>
        <taxon>Eutheria</taxon>
        <taxon>Euarchontoglires</taxon>
        <taxon>Primates</taxon>
        <taxon>Haplorrhini</taxon>
        <taxon>Catarrhini</taxon>
        <taxon>Cercopithecidae</taxon>
        <taxon>Cercopithecinae</taxon>
        <taxon>Macaca</taxon>
    </lineage>
</organism>